<feature type="transmembrane region" description="Helical" evidence="1">
    <location>
        <begin position="52"/>
        <end position="70"/>
    </location>
</feature>
<sequence>MVLVKHLSQYSLITLRPNRSADWLHNKWLMLGMAIIAFMIACAWAWVGVWMVFPFAGIEISLLCFMLYRVSLRSYHSETLSFEKDYVHIQRSTRQSSVITLNRNDVHLEMTESAQDWYLPQVTLVTPNHNIAVGEFLNQADRQELYREIKKMGVPAWRHHWWKH</sequence>
<evidence type="ECO:0008006" key="4">
    <source>
        <dbReference type="Google" id="ProtNLM"/>
    </source>
</evidence>
<protein>
    <recommendedName>
        <fullName evidence="4">DUF2244 domain-containing protein</fullName>
    </recommendedName>
</protein>
<feature type="transmembrane region" description="Helical" evidence="1">
    <location>
        <begin position="28"/>
        <end position="46"/>
    </location>
</feature>
<reference evidence="2 3" key="1">
    <citation type="submission" date="2016-09" db="EMBL/GenBank/DDBJ databases">
        <title>Alteromonas lipolytica, a new species isolated from sea water.</title>
        <authorList>
            <person name="Wu Y.-H."/>
            <person name="Cheng H."/>
            <person name="Xu X.-W."/>
        </authorList>
    </citation>
    <scope>NUCLEOTIDE SEQUENCE [LARGE SCALE GENOMIC DNA]</scope>
    <source>
        <strain evidence="2 3">JW12</strain>
    </source>
</reference>
<comment type="caution">
    <text evidence="2">The sequence shown here is derived from an EMBL/GenBank/DDBJ whole genome shotgun (WGS) entry which is preliminary data.</text>
</comment>
<proteinExistence type="predicted"/>
<dbReference type="InterPro" id="IPR019253">
    <property type="entry name" value="DUF2244_TM"/>
</dbReference>
<gene>
    <name evidence="2" type="ORF">BFC17_14065</name>
</gene>
<organism evidence="2 3">
    <name type="scientific">Alteromonas lipolytica</name>
    <dbReference type="NCBI Taxonomy" id="1856405"/>
    <lineage>
        <taxon>Bacteria</taxon>
        <taxon>Pseudomonadati</taxon>
        <taxon>Pseudomonadota</taxon>
        <taxon>Gammaproteobacteria</taxon>
        <taxon>Alteromonadales</taxon>
        <taxon>Alteromonadaceae</taxon>
        <taxon>Alteromonas/Salinimonas group</taxon>
        <taxon>Alteromonas</taxon>
    </lineage>
</organism>
<name>A0A1E8FGX0_9ALTE</name>
<keyword evidence="1" id="KW-0472">Membrane</keyword>
<evidence type="ECO:0000256" key="1">
    <source>
        <dbReference type="SAM" id="Phobius"/>
    </source>
</evidence>
<dbReference type="Pfam" id="PF10003">
    <property type="entry name" value="DUF2244"/>
    <property type="match status" value="1"/>
</dbReference>
<keyword evidence="3" id="KW-1185">Reference proteome</keyword>
<dbReference type="Proteomes" id="UP000176037">
    <property type="component" value="Unassembled WGS sequence"/>
</dbReference>
<dbReference type="EMBL" id="MJIC01000010">
    <property type="protein sequence ID" value="OFI34703.1"/>
    <property type="molecule type" value="Genomic_DNA"/>
</dbReference>
<accession>A0A1E8FGX0</accession>
<dbReference type="OrthoDB" id="7062615at2"/>
<dbReference type="AlphaFoldDB" id="A0A1E8FGX0"/>
<evidence type="ECO:0000313" key="3">
    <source>
        <dbReference type="Proteomes" id="UP000176037"/>
    </source>
</evidence>
<dbReference type="RefSeq" id="WP_070175621.1">
    <property type="nucleotide sequence ID" value="NZ_BMJR01000001.1"/>
</dbReference>
<evidence type="ECO:0000313" key="2">
    <source>
        <dbReference type="EMBL" id="OFI34703.1"/>
    </source>
</evidence>
<keyword evidence="1" id="KW-1133">Transmembrane helix</keyword>
<dbReference type="STRING" id="1856405.BFC17_14065"/>
<keyword evidence="1" id="KW-0812">Transmembrane</keyword>